<dbReference type="Pfam" id="PF00589">
    <property type="entry name" value="Phage_integrase"/>
    <property type="match status" value="1"/>
</dbReference>
<dbReference type="SUPFAM" id="SSF56349">
    <property type="entry name" value="DNA breaking-rejoining enzymes"/>
    <property type="match status" value="1"/>
</dbReference>
<dbReference type="InterPro" id="IPR010998">
    <property type="entry name" value="Integrase_recombinase_N"/>
</dbReference>
<evidence type="ECO:0000256" key="8">
    <source>
        <dbReference type="ARBA" id="ARBA00023306"/>
    </source>
</evidence>
<feature type="active site" evidence="9">
    <location>
        <position position="136"/>
    </location>
</feature>
<comment type="subcellular location">
    <subcellularLocation>
        <location evidence="1 9">Cytoplasm</location>
    </subcellularLocation>
</comment>
<dbReference type="HAMAP" id="MF_01808">
    <property type="entry name" value="Recomb_XerC_XerD"/>
    <property type="match status" value="1"/>
</dbReference>
<keyword evidence="2 9" id="KW-0963">Cytoplasm</keyword>
<gene>
    <name evidence="9" type="primary">xerC</name>
    <name evidence="12" type="ORF">DRB17_03010</name>
</gene>
<dbReference type="PROSITE" id="PS51898">
    <property type="entry name" value="TYR_RECOMBINASE"/>
    <property type="match status" value="1"/>
</dbReference>
<dbReference type="InterPro" id="IPR011010">
    <property type="entry name" value="DNA_brk_join_enz"/>
</dbReference>
<keyword evidence="13" id="KW-1185">Reference proteome</keyword>
<dbReference type="GO" id="GO:0005737">
    <property type="term" value="C:cytoplasm"/>
    <property type="evidence" value="ECO:0007669"/>
    <property type="project" value="UniProtKB-SubCell"/>
</dbReference>
<dbReference type="InterPro" id="IPR013762">
    <property type="entry name" value="Integrase-like_cat_sf"/>
</dbReference>
<dbReference type="NCBIfam" id="NF001399">
    <property type="entry name" value="PRK00283.1"/>
    <property type="match status" value="1"/>
</dbReference>
<dbReference type="InterPro" id="IPR044068">
    <property type="entry name" value="CB"/>
</dbReference>
<dbReference type="Gene3D" id="1.10.150.130">
    <property type="match status" value="1"/>
</dbReference>
<evidence type="ECO:0000313" key="12">
    <source>
        <dbReference type="EMBL" id="RDD63593.1"/>
    </source>
</evidence>
<dbReference type="CDD" id="cd00798">
    <property type="entry name" value="INT_XerDC_C"/>
    <property type="match status" value="1"/>
</dbReference>
<dbReference type="AlphaFoldDB" id="A0A369TE52"/>
<dbReference type="Proteomes" id="UP000253941">
    <property type="component" value="Unassembled WGS sequence"/>
</dbReference>
<name>A0A369TE52_9PROT</name>
<feature type="active site" evidence="9">
    <location>
        <position position="160"/>
    </location>
</feature>
<dbReference type="Gene3D" id="1.10.443.10">
    <property type="entry name" value="Intergrase catalytic core"/>
    <property type="match status" value="1"/>
</dbReference>
<evidence type="ECO:0000259" key="11">
    <source>
        <dbReference type="PROSITE" id="PS51900"/>
    </source>
</evidence>
<proteinExistence type="inferred from homology"/>
<evidence type="ECO:0000256" key="4">
    <source>
        <dbReference type="ARBA" id="ARBA00022829"/>
    </source>
</evidence>
<evidence type="ECO:0000256" key="1">
    <source>
        <dbReference type="ARBA" id="ARBA00004496"/>
    </source>
</evidence>
<evidence type="ECO:0000313" key="13">
    <source>
        <dbReference type="Proteomes" id="UP000253941"/>
    </source>
</evidence>
<dbReference type="InterPro" id="IPR023009">
    <property type="entry name" value="Tyrosine_recombinase_XerC/XerD"/>
</dbReference>
<sequence>MMAGERGASINTVDAYRVDLRHLSDFLAGRSGAVATASADDLRAFLGQLAKAGLSPRTLARRLSTLRQFYRFLYSEGMRGDDPADPLDSPRRGRPLPKVLSEAEVGDLLKQARTVEGAEGLRLVALLEVLYATGLRVSELVTLPARAARNDPRLLLVRGKGGRERQVPLGEPAREALAEYLPVRRGFAPGGADSPWLFPSRRSREGHLTRARFAQMLKKLAFDAKLDPAKVTPHVLRHAFATHLLGHGADLRSVQEMLGHADISTTQIYTHVLDERLKALVTEKHPLARGLPSG</sequence>
<comment type="subunit">
    <text evidence="9">Forms a cyclic heterotetrameric complex composed of two molecules of XerC and two molecules of XerD.</text>
</comment>
<evidence type="ECO:0000256" key="7">
    <source>
        <dbReference type="ARBA" id="ARBA00023172"/>
    </source>
</evidence>
<dbReference type="GO" id="GO:0003677">
    <property type="term" value="F:DNA binding"/>
    <property type="evidence" value="ECO:0007669"/>
    <property type="project" value="UniProtKB-UniRule"/>
</dbReference>
<comment type="function">
    <text evidence="9">Site-specific tyrosine recombinase, which acts by catalyzing the cutting and rejoining of the recombining DNA molecules. The XerC-XerD complex is essential to convert dimers of the bacterial chromosome into monomers to permit their segregation at cell division. It also contributes to the segregational stability of plasmids.</text>
</comment>
<feature type="active site" description="O-(3'-phospho-DNA)-tyrosine intermediate" evidence="9">
    <location>
        <position position="269"/>
    </location>
</feature>
<feature type="domain" description="Core-binding (CB)" evidence="11">
    <location>
        <begin position="1"/>
        <end position="74"/>
    </location>
</feature>
<keyword evidence="7 9" id="KW-0233">DNA recombination</keyword>
<evidence type="ECO:0000256" key="3">
    <source>
        <dbReference type="ARBA" id="ARBA00022618"/>
    </source>
</evidence>
<dbReference type="PANTHER" id="PTHR30349:SF90">
    <property type="entry name" value="TYROSINE RECOMBINASE XERD"/>
    <property type="match status" value="1"/>
</dbReference>
<feature type="active site" evidence="9">
    <location>
        <position position="234"/>
    </location>
</feature>
<comment type="similarity">
    <text evidence="9">Belongs to the 'phage' integrase family. XerC subfamily.</text>
</comment>
<dbReference type="PANTHER" id="PTHR30349">
    <property type="entry name" value="PHAGE INTEGRASE-RELATED"/>
    <property type="match status" value="1"/>
</dbReference>
<feature type="domain" description="Tyr recombinase" evidence="10">
    <location>
        <begin position="95"/>
        <end position="282"/>
    </location>
</feature>
<evidence type="ECO:0000259" key="10">
    <source>
        <dbReference type="PROSITE" id="PS51898"/>
    </source>
</evidence>
<dbReference type="GO" id="GO:0006313">
    <property type="term" value="P:DNA transposition"/>
    <property type="evidence" value="ECO:0007669"/>
    <property type="project" value="UniProtKB-UniRule"/>
</dbReference>
<dbReference type="EMBL" id="QPMH01000002">
    <property type="protein sequence ID" value="RDD63593.1"/>
    <property type="molecule type" value="Genomic_DNA"/>
</dbReference>
<feature type="active site" evidence="9">
    <location>
        <position position="237"/>
    </location>
</feature>
<dbReference type="InterPro" id="IPR004107">
    <property type="entry name" value="Integrase_SAM-like_N"/>
</dbReference>
<dbReference type="PROSITE" id="PS51900">
    <property type="entry name" value="CB"/>
    <property type="match status" value="1"/>
</dbReference>
<protein>
    <recommendedName>
        <fullName evidence="9">Tyrosine recombinase XerC</fullName>
    </recommendedName>
</protein>
<dbReference type="GO" id="GO:0007059">
    <property type="term" value="P:chromosome segregation"/>
    <property type="evidence" value="ECO:0007669"/>
    <property type="project" value="UniProtKB-UniRule"/>
</dbReference>
<evidence type="ECO:0000256" key="6">
    <source>
        <dbReference type="ARBA" id="ARBA00023125"/>
    </source>
</evidence>
<organism evidence="12 13">
    <name type="scientific">Ferruginivarius sediminum</name>
    <dbReference type="NCBI Taxonomy" id="2661937"/>
    <lineage>
        <taxon>Bacteria</taxon>
        <taxon>Pseudomonadati</taxon>
        <taxon>Pseudomonadota</taxon>
        <taxon>Alphaproteobacteria</taxon>
        <taxon>Rhodospirillales</taxon>
        <taxon>Rhodospirillaceae</taxon>
        <taxon>Ferruginivarius</taxon>
    </lineage>
</organism>
<dbReference type="InterPro" id="IPR050090">
    <property type="entry name" value="Tyrosine_recombinase_XerCD"/>
</dbReference>
<accession>A0A369TE52</accession>
<dbReference type="GO" id="GO:0051301">
    <property type="term" value="P:cell division"/>
    <property type="evidence" value="ECO:0007669"/>
    <property type="project" value="UniProtKB-KW"/>
</dbReference>
<keyword evidence="6 9" id="KW-0238">DNA-binding</keyword>
<comment type="caution">
    <text evidence="12">The sequence shown here is derived from an EMBL/GenBank/DDBJ whole genome shotgun (WGS) entry which is preliminary data.</text>
</comment>
<keyword evidence="8 9" id="KW-0131">Cell cycle</keyword>
<evidence type="ECO:0000256" key="2">
    <source>
        <dbReference type="ARBA" id="ARBA00022490"/>
    </source>
</evidence>
<feature type="active site" evidence="9">
    <location>
        <position position="260"/>
    </location>
</feature>
<keyword evidence="5 9" id="KW-0229">DNA integration</keyword>
<dbReference type="Pfam" id="PF02899">
    <property type="entry name" value="Phage_int_SAM_1"/>
    <property type="match status" value="1"/>
</dbReference>
<keyword evidence="3 9" id="KW-0132">Cell division</keyword>
<keyword evidence="4 9" id="KW-0159">Chromosome partition</keyword>
<dbReference type="GO" id="GO:0009037">
    <property type="term" value="F:tyrosine-based site-specific recombinase activity"/>
    <property type="evidence" value="ECO:0007669"/>
    <property type="project" value="UniProtKB-UniRule"/>
</dbReference>
<evidence type="ECO:0000256" key="9">
    <source>
        <dbReference type="HAMAP-Rule" id="MF_01808"/>
    </source>
</evidence>
<dbReference type="InterPro" id="IPR002104">
    <property type="entry name" value="Integrase_catalytic"/>
</dbReference>
<evidence type="ECO:0000256" key="5">
    <source>
        <dbReference type="ARBA" id="ARBA00022908"/>
    </source>
</evidence>
<reference evidence="12 13" key="1">
    <citation type="submission" date="2018-07" db="EMBL/GenBank/DDBJ databases">
        <title>Venubactetium sediminum gen. nov., sp. nov., isolated from a marine solar saltern.</title>
        <authorList>
            <person name="Wang S."/>
        </authorList>
    </citation>
    <scope>NUCLEOTIDE SEQUENCE [LARGE SCALE GENOMIC DNA]</scope>
    <source>
        <strain evidence="12 13">WD2A32</strain>
    </source>
</reference>